<keyword evidence="1" id="KW-0479">Metal-binding</keyword>
<dbReference type="GO" id="GO:0008270">
    <property type="term" value="F:zinc ion binding"/>
    <property type="evidence" value="ECO:0007669"/>
    <property type="project" value="UniProtKB-KW"/>
</dbReference>
<dbReference type="Pfam" id="PF01753">
    <property type="entry name" value="zf-MYND"/>
    <property type="match status" value="1"/>
</dbReference>
<evidence type="ECO:0000259" key="6">
    <source>
        <dbReference type="PROSITE" id="PS50865"/>
    </source>
</evidence>
<dbReference type="Gene3D" id="6.10.140.2220">
    <property type="match status" value="1"/>
</dbReference>
<dbReference type="InterPro" id="IPR002893">
    <property type="entry name" value="Znf_MYND"/>
</dbReference>
<dbReference type="PROSITE" id="PS50865">
    <property type="entry name" value="ZF_MYND_2"/>
    <property type="match status" value="1"/>
</dbReference>
<keyword evidence="3" id="KW-0862">Zinc</keyword>
<dbReference type="SUPFAM" id="SSF144232">
    <property type="entry name" value="HIT/MYND zinc finger-like"/>
    <property type="match status" value="1"/>
</dbReference>
<feature type="region of interest" description="Disordered" evidence="5">
    <location>
        <begin position="565"/>
        <end position="584"/>
    </location>
</feature>
<evidence type="ECO:0000256" key="1">
    <source>
        <dbReference type="ARBA" id="ARBA00022723"/>
    </source>
</evidence>
<keyword evidence="2 4" id="KW-0863">Zinc-finger</keyword>
<dbReference type="InterPro" id="IPR054216">
    <property type="entry name" value="DUF6930"/>
</dbReference>
<proteinExistence type="predicted"/>
<evidence type="ECO:0000256" key="2">
    <source>
        <dbReference type="ARBA" id="ARBA00022771"/>
    </source>
</evidence>
<name>A0A024FUX0_9STRA</name>
<dbReference type="InParanoid" id="A0A024FUX0"/>
<evidence type="ECO:0000256" key="5">
    <source>
        <dbReference type="SAM" id="MobiDB-lite"/>
    </source>
</evidence>
<organism evidence="7 8">
    <name type="scientific">Albugo candida</name>
    <dbReference type="NCBI Taxonomy" id="65357"/>
    <lineage>
        <taxon>Eukaryota</taxon>
        <taxon>Sar</taxon>
        <taxon>Stramenopiles</taxon>
        <taxon>Oomycota</taxon>
        <taxon>Peronosporomycetes</taxon>
        <taxon>Albuginales</taxon>
        <taxon>Albuginaceae</taxon>
        <taxon>Albugo</taxon>
    </lineage>
</organism>
<reference evidence="7 8" key="1">
    <citation type="submission" date="2012-05" db="EMBL/GenBank/DDBJ databases">
        <title>Recombination and specialization in a pathogen metapopulation.</title>
        <authorList>
            <person name="Gardiner A."/>
            <person name="Kemen E."/>
            <person name="Schultz-Larsen T."/>
            <person name="MacLean D."/>
            <person name="Van Oosterhout C."/>
            <person name="Jones J.D.G."/>
        </authorList>
    </citation>
    <scope>NUCLEOTIDE SEQUENCE [LARGE SCALE GENOMIC DNA]</scope>
    <source>
        <strain evidence="7 8">Ac Nc2</strain>
    </source>
</reference>
<evidence type="ECO:0000256" key="4">
    <source>
        <dbReference type="PROSITE-ProRule" id="PRU00134"/>
    </source>
</evidence>
<gene>
    <name evidence="7" type="ORF">BN9_120930</name>
</gene>
<dbReference type="AlphaFoldDB" id="A0A024FUX0"/>
<feature type="domain" description="MYND-type" evidence="6">
    <location>
        <begin position="318"/>
        <end position="367"/>
    </location>
</feature>
<evidence type="ECO:0000256" key="3">
    <source>
        <dbReference type="ARBA" id="ARBA00022833"/>
    </source>
</evidence>
<comment type="caution">
    <text evidence="7">The sequence shown here is derived from an EMBL/GenBank/DDBJ whole genome shotgun (WGS) entry which is preliminary data.</text>
</comment>
<dbReference type="EMBL" id="CAIX01000474">
    <property type="protein sequence ID" value="CCI10943.1"/>
    <property type="molecule type" value="Genomic_DNA"/>
</dbReference>
<dbReference type="STRING" id="65357.A0A024FUX0"/>
<sequence length="588" mass="66831">MANADEYLTKKYDKWKNFDENSDSEEEIPRVPTQFDLEGDADIIVSSKQYLRSAEVEKVKKLSQNKNEIWQVVVRKLRVWSATSSSNETSTVTPCRPYCIMINNLYPLGQVVHKVICNPPEEYPSPSKIIQCLIQTMLDPPSNNFTQHRPDKIVFPDKYFVGELRKSCGSINIECSYLSESEGIDSYIKQLSEHLVKKDMASVNSVNERPGSLQEENGITTELFREFHELCKQFYETKPWLKYAERQALQISASQQIRLSSKYNVPSGNVFVSVIATQTQEDFVHGMALFITRSDMERRVVPPDEQLALMVDPRLRRCALCDSRAEDLEEKLNVKNVELKRCTRCKCVFYCNQECQRAHWKDHRMNCVAAEETTEKNAAGVQWGSIELSILFGSEMLSSFDDLDAIERLKIEASGVSESDNMPMYPSVIALERGTLRTPNATDLVLLIRGLRAFVGMEDHPHFMQKSTLDLIGLKVPEHTPELHVDGSSFGTSDPLKVRNATVLTTKDVDRLRTTVQSTNTTELESNVNKECDSQVGQTLRDDSMKHVEDVDGLIPPIKVKRISEEEGTENSIQRRKGDKKSDSCCVM</sequence>
<dbReference type="Pfam" id="PF22007">
    <property type="entry name" value="DUF6930"/>
    <property type="match status" value="1"/>
</dbReference>
<evidence type="ECO:0000313" key="8">
    <source>
        <dbReference type="Proteomes" id="UP000053237"/>
    </source>
</evidence>
<keyword evidence="8" id="KW-1185">Reference proteome</keyword>
<evidence type="ECO:0000313" key="7">
    <source>
        <dbReference type="EMBL" id="CCI10943.1"/>
    </source>
</evidence>
<protein>
    <recommendedName>
        <fullName evidence="6">MYND-type domain-containing protein</fullName>
    </recommendedName>
</protein>
<dbReference type="OrthoDB" id="193263at2759"/>
<dbReference type="Proteomes" id="UP000053237">
    <property type="component" value="Unassembled WGS sequence"/>
</dbReference>
<accession>A0A024FUX0</accession>